<evidence type="ECO:0000256" key="4">
    <source>
        <dbReference type="ARBA" id="ARBA00023139"/>
    </source>
</evidence>
<feature type="chain" id="PRO_5045975165" evidence="7">
    <location>
        <begin position="18"/>
        <end position="455"/>
    </location>
</feature>
<reference evidence="8" key="2">
    <citation type="journal article" date="2021" name="J Anim Sci Technol">
        <title>Complete genome sequence of Paenibacillus konkukensis sp. nov. SK3146 as a potential probiotic strain.</title>
        <authorList>
            <person name="Jung H.I."/>
            <person name="Park S."/>
            <person name="Niu K.M."/>
            <person name="Lee S.W."/>
            <person name="Kothari D."/>
            <person name="Yi K.J."/>
            <person name="Kim S.K."/>
        </authorList>
    </citation>
    <scope>NUCLEOTIDE SEQUENCE</scope>
    <source>
        <strain evidence="8">SK3146</strain>
    </source>
</reference>
<protein>
    <submittedName>
        <fullName evidence="8">Glycerol-3-phosphate transporter periplasmic binding protein</fullName>
    </submittedName>
</protein>
<keyword evidence="5" id="KW-0449">Lipoprotein</keyword>
<keyword evidence="1" id="KW-1003">Cell membrane</keyword>
<dbReference type="Pfam" id="PF01547">
    <property type="entry name" value="SBP_bac_1"/>
    <property type="match status" value="1"/>
</dbReference>
<evidence type="ECO:0000256" key="3">
    <source>
        <dbReference type="ARBA" id="ARBA00023136"/>
    </source>
</evidence>
<keyword evidence="4" id="KW-0564">Palmitate</keyword>
<gene>
    <name evidence="8" type="ORF">SK3146_03472</name>
</gene>
<feature type="compositionally biased region" description="Low complexity" evidence="6">
    <location>
        <begin position="30"/>
        <end position="45"/>
    </location>
</feature>
<dbReference type="InterPro" id="IPR006059">
    <property type="entry name" value="SBP"/>
</dbReference>
<keyword evidence="2 7" id="KW-0732">Signal</keyword>
<reference evidence="8" key="1">
    <citation type="submission" date="2018-02" db="EMBL/GenBank/DDBJ databases">
        <authorList>
            <person name="Kim S.-K."/>
            <person name="Jung H.-I."/>
            <person name="Lee S.-W."/>
        </authorList>
    </citation>
    <scope>NUCLEOTIDE SEQUENCE</scope>
    <source>
        <strain evidence="8">SK3146</strain>
    </source>
</reference>
<dbReference type="InterPro" id="IPR050490">
    <property type="entry name" value="Bact_solute-bd_prot1"/>
</dbReference>
<evidence type="ECO:0000256" key="2">
    <source>
        <dbReference type="ARBA" id="ARBA00022729"/>
    </source>
</evidence>
<evidence type="ECO:0000256" key="1">
    <source>
        <dbReference type="ARBA" id="ARBA00022475"/>
    </source>
</evidence>
<feature type="region of interest" description="Disordered" evidence="6">
    <location>
        <begin position="24"/>
        <end position="48"/>
    </location>
</feature>
<proteinExistence type="predicted"/>
<accession>A0ABY4RS52</accession>
<keyword evidence="3" id="KW-0472">Membrane</keyword>
<dbReference type="PANTHER" id="PTHR43649">
    <property type="entry name" value="ARABINOSE-BINDING PROTEIN-RELATED"/>
    <property type="match status" value="1"/>
</dbReference>
<name>A0ABY4RS52_9BACL</name>
<evidence type="ECO:0000256" key="5">
    <source>
        <dbReference type="ARBA" id="ARBA00023288"/>
    </source>
</evidence>
<organism evidence="8 9">
    <name type="scientific">Paenibacillus konkukensis</name>
    <dbReference type="NCBI Taxonomy" id="2020716"/>
    <lineage>
        <taxon>Bacteria</taxon>
        <taxon>Bacillati</taxon>
        <taxon>Bacillota</taxon>
        <taxon>Bacilli</taxon>
        <taxon>Bacillales</taxon>
        <taxon>Paenibacillaceae</taxon>
        <taxon>Paenibacillus</taxon>
    </lineage>
</organism>
<feature type="signal peptide" evidence="7">
    <location>
        <begin position="1"/>
        <end position="17"/>
    </location>
</feature>
<dbReference type="Gene3D" id="3.40.190.10">
    <property type="entry name" value="Periplasmic binding protein-like II"/>
    <property type="match status" value="1"/>
</dbReference>
<dbReference type="PANTHER" id="PTHR43649:SF33">
    <property type="entry name" value="POLYGALACTURONAN_RHAMNOGALACTURONAN-BINDING PROTEIN YTCQ"/>
    <property type="match status" value="1"/>
</dbReference>
<keyword evidence="9" id="KW-1185">Reference proteome</keyword>
<sequence length="455" mass="51043">MKINVLGAVAISCMMLAGCTGDGGTGGGEQEQAASTAQSSSAVQGHSPSNENELLIYTVWPQYYIKEDVWQQQVGQYLTKKFPGVVFKHIQWDNPGRQFKDLIAAGTIPDIIIDDSARNTYREIRRYGLEYDMSELVKKYNFDTGTLNPGMLQQSVTSSDGKLYSLPYSSAEWVLVYNKDIFDKFGVEYPKPGLTWDEAYELAKKLTRQDGEVTYKGFQVNPSHYMMWNQLSEPSLDPNEDKATLTSDNWTKITNNIRRFYEIPGNQLVKTNAFSRGSIAMAIDTIDTAAKWANENKNLNWDFSSVPVFPEAPGKKFQPQSTAMFITNQSKNKDLAFQVISYILSPEMQLHLSRQGVMTASTDAAVQQAFGQDLPEFRGKNTQSLYALESALPPTRKPGLTYIFTHNQIDYVWKPLIHAESKETVTALRMANELANKAIQNTKAAEAQGVYSEDQ</sequence>
<dbReference type="EMBL" id="CP027059">
    <property type="protein sequence ID" value="UQZ84239.1"/>
    <property type="molecule type" value="Genomic_DNA"/>
</dbReference>
<evidence type="ECO:0000313" key="9">
    <source>
        <dbReference type="Proteomes" id="UP001057134"/>
    </source>
</evidence>
<dbReference type="Proteomes" id="UP001057134">
    <property type="component" value="Chromosome"/>
</dbReference>
<evidence type="ECO:0000256" key="7">
    <source>
        <dbReference type="SAM" id="SignalP"/>
    </source>
</evidence>
<dbReference type="SUPFAM" id="SSF53850">
    <property type="entry name" value="Periplasmic binding protein-like II"/>
    <property type="match status" value="1"/>
</dbReference>
<evidence type="ECO:0000256" key="6">
    <source>
        <dbReference type="SAM" id="MobiDB-lite"/>
    </source>
</evidence>
<evidence type="ECO:0000313" key="8">
    <source>
        <dbReference type="EMBL" id="UQZ84239.1"/>
    </source>
</evidence>